<evidence type="ECO:0000313" key="1">
    <source>
        <dbReference type="EMBL" id="KKN48249.1"/>
    </source>
</evidence>
<sequence length="98" mass="10410">MAIKLVPDLGAPVVVFGIDQVAKRTIPEWSEWVVYAETLAGYLAGWMGWGGDFVKNIGVASLPASLNQITERVAGGATKSGSSRLAFRRAVTRYPGSA</sequence>
<dbReference type="AlphaFoldDB" id="A0A0F9R0H9"/>
<dbReference type="EMBL" id="LAZR01001231">
    <property type="protein sequence ID" value="KKN48249.1"/>
    <property type="molecule type" value="Genomic_DNA"/>
</dbReference>
<gene>
    <name evidence="1" type="ORF">LCGC14_0655110</name>
</gene>
<reference evidence="1" key="1">
    <citation type="journal article" date="2015" name="Nature">
        <title>Complex archaea that bridge the gap between prokaryotes and eukaryotes.</title>
        <authorList>
            <person name="Spang A."/>
            <person name="Saw J.H."/>
            <person name="Jorgensen S.L."/>
            <person name="Zaremba-Niedzwiedzka K."/>
            <person name="Martijn J."/>
            <person name="Lind A.E."/>
            <person name="van Eijk R."/>
            <person name="Schleper C."/>
            <person name="Guy L."/>
            <person name="Ettema T.J."/>
        </authorList>
    </citation>
    <scope>NUCLEOTIDE SEQUENCE</scope>
</reference>
<proteinExistence type="predicted"/>
<protein>
    <submittedName>
        <fullName evidence="1">Uncharacterized protein</fullName>
    </submittedName>
</protein>
<comment type="caution">
    <text evidence="1">The sequence shown here is derived from an EMBL/GenBank/DDBJ whole genome shotgun (WGS) entry which is preliminary data.</text>
</comment>
<feature type="non-terminal residue" evidence="1">
    <location>
        <position position="98"/>
    </location>
</feature>
<accession>A0A0F9R0H9</accession>
<name>A0A0F9R0H9_9ZZZZ</name>
<organism evidence="1">
    <name type="scientific">marine sediment metagenome</name>
    <dbReference type="NCBI Taxonomy" id="412755"/>
    <lineage>
        <taxon>unclassified sequences</taxon>
        <taxon>metagenomes</taxon>
        <taxon>ecological metagenomes</taxon>
    </lineage>
</organism>